<organism evidence="1 2">
    <name type="scientific">Geobacillus subterraneus</name>
    <dbReference type="NCBI Taxonomy" id="129338"/>
    <lineage>
        <taxon>Bacteria</taxon>
        <taxon>Bacillati</taxon>
        <taxon>Bacillota</taxon>
        <taxon>Bacilli</taxon>
        <taxon>Bacillales</taxon>
        <taxon>Anoxybacillaceae</taxon>
        <taxon>Geobacillus</taxon>
    </lineage>
</organism>
<accession>A0A679FRV5</accession>
<dbReference type="SUPFAM" id="SSF103642">
    <property type="entry name" value="Sec-C motif"/>
    <property type="match status" value="1"/>
</dbReference>
<evidence type="ECO:0000313" key="2">
    <source>
        <dbReference type="Proteomes" id="UP000501421"/>
    </source>
</evidence>
<protein>
    <recommendedName>
        <fullName evidence="3">Preprotein translocase subunit SecA</fullName>
    </recommendedName>
</protein>
<evidence type="ECO:0000313" key="1">
    <source>
        <dbReference type="EMBL" id="BBW97809.1"/>
    </source>
</evidence>
<dbReference type="Gene3D" id="3.10.450.50">
    <property type="match status" value="1"/>
</dbReference>
<dbReference type="AlphaFoldDB" id="A0A679FRV5"/>
<sequence length="431" mass="50289">MAAVSRNALCPCGSGKKYKRCCGKDEVVSIDSLIDRELVECMHDVLLFASERYEDEIVEVIAERPLEDRPEVLDSAVSLFVTNWVIFCRPVDEKGTTIFSAYMRDRRYARWRPAVQAHVARWAGTVPSFDEIIHFDEERRQLLVRDLLSGKEKRVYLLAAQEWPEMEKGDVLLGCLVPYNEAFTYFSAVFPLLKQSKERLVRALQVEQERSGKTGEEFLRHSFPLALDAMISEFLWQLLDQMEWDDPDEEAVILELKRHEADAPALLLSQATMFWHMYCAREAVDIENPAVYAAALRFFAGQMIEEDLISEEEVARRYGVSVEDIESTAMEFLLFSLETFDEEDDEDEEWSDDIWWDDDADWLDVAIDEWLDKMEQLLHRDGWDADQVNRLIDEAINKWKKDGLLQGVDEEELREELEHCVFEMFAERGFF</sequence>
<name>A0A679FRV5_9BACL</name>
<dbReference type="InterPro" id="IPR004027">
    <property type="entry name" value="SEC_C_motif"/>
</dbReference>
<keyword evidence="2" id="KW-1185">Reference proteome</keyword>
<dbReference type="Proteomes" id="UP000501421">
    <property type="component" value="Chromosome"/>
</dbReference>
<dbReference type="RefSeq" id="WP_033842923.1">
    <property type="nucleotide sequence ID" value="NZ_AP022557.1"/>
</dbReference>
<dbReference type="EMBL" id="AP022557">
    <property type="protein sequence ID" value="BBW97809.1"/>
    <property type="molecule type" value="Genomic_DNA"/>
</dbReference>
<gene>
    <name evidence="1" type="primary">yccF</name>
    <name evidence="1" type="ORF">GsuE55_26420</name>
</gene>
<evidence type="ECO:0008006" key="3">
    <source>
        <dbReference type="Google" id="ProtNLM"/>
    </source>
</evidence>
<reference evidence="2" key="1">
    <citation type="journal article" date="2020" name="Microbiol. Resour. Announc.">
        <title>Complete Genome Sequence of Geobacillus sp. Strain E55-1, Isolated from Mine Geyser in Japan.</title>
        <authorList>
            <person name="Miyazaki K."/>
            <person name="Hase E."/>
            <person name="Tokito N."/>
        </authorList>
    </citation>
    <scope>NUCLEOTIDE SEQUENCE [LARGE SCALE GENOMIC DNA]</scope>
    <source>
        <strain evidence="2">E55-1</strain>
    </source>
</reference>
<dbReference type="Pfam" id="PF02810">
    <property type="entry name" value="SEC-C"/>
    <property type="match status" value="1"/>
</dbReference>
<proteinExistence type="predicted"/>